<reference evidence="1" key="1">
    <citation type="submission" date="2021-06" db="EMBL/GenBank/DDBJ databases">
        <title>Genome Sequence of Mortierella hyaline Strain SCG-10, a Cold-Adapted, Nitrate-Reducing Fungus Isolated from Soil in Minnesota, USA.</title>
        <authorList>
            <person name="Aldossari N."/>
        </authorList>
    </citation>
    <scope>NUCLEOTIDE SEQUENCE</scope>
    <source>
        <strain evidence="1">SCG-10</strain>
    </source>
</reference>
<gene>
    <name evidence="1" type="ORF">KI688_000678</name>
</gene>
<dbReference type="AlphaFoldDB" id="A0A9P8C018"/>
<dbReference type="OrthoDB" id="2445751at2759"/>
<evidence type="ECO:0000313" key="1">
    <source>
        <dbReference type="EMBL" id="KAG9072897.1"/>
    </source>
</evidence>
<sequence>MSSILGDTTATAKIDTVTTINPARHAKKRMSPMEIPELLFKISSFTDSRTLSHTAVLVCRHWFLMIYSSVTNNRGIYFNEDETNLLLNKALLGLPWSRWLRWHSLSLLDNQGIQRKVLGGMLREKSKQYQRLLARDQDNADQAQLMTATTDDSALYSQGGQPVSREDILVLTRLREHAKLPLRELEIGGKIDYNKRIAPLSPFLSSLTVLRIHLRDWFGVQLDSLLEAMPLLERIDLRNIETLTVSAATTTTTAGQGQASARKLSRLRSLIFEHSRIDQLEPEGFLARTTQLQELKLIKLLSEWRTIYCHKTFHPMMPRDCCATFKTSTYRYIPCMSRHST</sequence>
<comment type="caution">
    <text evidence="1">The sequence shown here is derived from an EMBL/GenBank/DDBJ whole genome shotgun (WGS) entry which is preliminary data.</text>
</comment>
<keyword evidence="2" id="KW-1185">Reference proteome</keyword>
<dbReference type="EMBL" id="JAHRHY010000001">
    <property type="protein sequence ID" value="KAG9072897.1"/>
    <property type="molecule type" value="Genomic_DNA"/>
</dbReference>
<evidence type="ECO:0000313" key="2">
    <source>
        <dbReference type="Proteomes" id="UP000707451"/>
    </source>
</evidence>
<name>A0A9P8C018_9FUNG</name>
<organism evidence="1 2">
    <name type="scientific">Linnemannia hyalina</name>
    <dbReference type="NCBI Taxonomy" id="64524"/>
    <lineage>
        <taxon>Eukaryota</taxon>
        <taxon>Fungi</taxon>
        <taxon>Fungi incertae sedis</taxon>
        <taxon>Mucoromycota</taxon>
        <taxon>Mortierellomycotina</taxon>
        <taxon>Mortierellomycetes</taxon>
        <taxon>Mortierellales</taxon>
        <taxon>Mortierellaceae</taxon>
        <taxon>Linnemannia</taxon>
    </lineage>
</organism>
<protein>
    <recommendedName>
        <fullName evidence="3">F-box domain-containing protein</fullName>
    </recommendedName>
</protein>
<dbReference type="SUPFAM" id="SSF52047">
    <property type="entry name" value="RNI-like"/>
    <property type="match status" value="1"/>
</dbReference>
<accession>A0A9P8C018</accession>
<dbReference type="Proteomes" id="UP000707451">
    <property type="component" value="Unassembled WGS sequence"/>
</dbReference>
<proteinExistence type="predicted"/>
<evidence type="ECO:0008006" key="3">
    <source>
        <dbReference type="Google" id="ProtNLM"/>
    </source>
</evidence>